<proteinExistence type="predicted"/>
<evidence type="ECO:0008006" key="3">
    <source>
        <dbReference type="Google" id="ProtNLM"/>
    </source>
</evidence>
<dbReference type="PANTHER" id="PTHR46060">
    <property type="entry name" value="MARINER MOS1 TRANSPOSASE-LIKE PROTEIN"/>
    <property type="match status" value="1"/>
</dbReference>
<dbReference type="EMBL" id="CP111014">
    <property type="protein sequence ID" value="WAQ99740.1"/>
    <property type="molecule type" value="Genomic_DNA"/>
</dbReference>
<feature type="non-terminal residue" evidence="1">
    <location>
        <position position="211"/>
    </location>
</feature>
<gene>
    <name evidence="1" type="ORF">MAR_024113</name>
</gene>
<accession>A0ABY7DXT3</accession>
<reference evidence="1" key="1">
    <citation type="submission" date="2022-11" db="EMBL/GenBank/DDBJ databases">
        <title>Centuries of genome instability and evolution in soft-shell clam transmissible cancer (bioRxiv).</title>
        <authorList>
            <person name="Hart S.F.M."/>
            <person name="Yonemitsu M.A."/>
            <person name="Giersch R.M."/>
            <person name="Beal B.F."/>
            <person name="Arriagada G."/>
            <person name="Davis B.W."/>
            <person name="Ostrander E.A."/>
            <person name="Goff S.P."/>
            <person name="Metzger M.J."/>
        </authorList>
    </citation>
    <scope>NUCLEOTIDE SEQUENCE</scope>
    <source>
        <strain evidence="1">MELC-2E11</strain>
        <tissue evidence="1">Siphon/mantle</tissue>
    </source>
</reference>
<keyword evidence="2" id="KW-1185">Reference proteome</keyword>
<evidence type="ECO:0000313" key="1">
    <source>
        <dbReference type="EMBL" id="WAQ99740.1"/>
    </source>
</evidence>
<dbReference type="Gene3D" id="3.30.420.10">
    <property type="entry name" value="Ribonuclease H-like superfamily/Ribonuclease H"/>
    <property type="match status" value="1"/>
</dbReference>
<dbReference type="Proteomes" id="UP001164746">
    <property type="component" value="Chromosome 3"/>
</dbReference>
<organism evidence="1 2">
    <name type="scientific">Mya arenaria</name>
    <name type="common">Soft-shell clam</name>
    <dbReference type="NCBI Taxonomy" id="6604"/>
    <lineage>
        <taxon>Eukaryota</taxon>
        <taxon>Metazoa</taxon>
        <taxon>Spiralia</taxon>
        <taxon>Lophotrochozoa</taxon>
        <taxon>Mollusca</taxon>
        <taxon>Bivalvia</taxon>
        <taxon>Autobranchia</taxon>
        <taxon>Heteroconchia</taxon>
        <taxon>Euheterodonta</taxon>
        <taxon>Imparidentia</taxon>
        <taxon>Neoheterodontei</taxon>
        <taxon>Myida</taxon>
        <taxon>Myoidea</taxon>
        <taxon>Myidae</taxon>
        <taxon>Mya</taxon>
    </lineage>
</organism>
<evidence type="ECO:0000313" key="2">
    <source>
        <dbReference type="Proteomes" id="UP001164746"/>
    </source>
</evidence>
<dbReference type="PANTHER" id="PTHR46060:SF1">
    <property type="entry name" value="MARINER MOS1 TRANSPOSASE-LIKE PROTEIN"/>
    <property type="match status" value="1"/>
</dbReference>
<protein>
    <recommendedName>
        <fullName evidence="3">Transposase</fullName>
    </recommendedName>
</protein>
<dbReference type="InterPro" id="IPR036397">
    <property type="entry name" value="RNaseH_sf"/>
</dbReference>
<dbReference type="InterPro" id="IPR052709">
    <property type="entry name" value="Transposase-MT_Hybrid"/>
</dbReference>
<sequence>HIYKDRRATVRSIGDDLDISSSTVYCILTDKLGVSKVSARWVPSNIGSQTVEQSMLIIIQRFLRRDRIQAFRKKRLNADHDRIILHQDNAAAHKAASTQLEIGLLGFELLVHPPYSPVSTSDLMQTTQRIISTLDKESYVETFTIWISRHRKCVNTDGDYVKKNNKELKLCRQLMSTTSTITSIAKVIIQFREVLEQTSHLTYASRDQNQP</sequence>
<name>A0ABY7DXT3_MYAAR</name>